<evidence type="ECO:0000313" key="1">
    <source>
        <dbReference type="EMBL" id="MEQ2466787.1"/>
    </source>
</evidence>
<accession>A0ABV1F385</accession>
<name>A0ABV1F385_9BACI</name>
<gene>
    <name evidence="1" type="ORF">WMO63_14090</name>
</gene>
<reference evidence="1 2" key="1">
    <citation type="submission" date="2024-03" db="EMBL/GenBank/DDBJ databases">
        <title>Human intestinal bacterial collection.</title>
        <authorList>
            <person name="Pauvert C."/>
            <person name="Hitch T.C.A."/>
            <person name="Clavel T."/>
        </authorList>
    </citation>
    <scope>NUCLEOTIDE SEQUENCE [LARGE SCALE GENOMIC DNA]</scope>
    <source>
        <strain evidence="1 2">CLA-SR-H024</strain>
    </source>
</reference>
<protein>
    <submittedName>
        <fullName evidence="1">Uncharacterized protein</fullName>
    </submittedName>
</protein>
<dbReference type="RefSeq" id="WP_031537293.1">
    <property type="nucleotide sequence ID" value="NZ_JBBMFN010000034.1"/>
</dbReference>
<sequence>MLVIRELPIEAITIYPSNSFDGMEILFRVSNHNYQFLIGNSKNPFPINVKHVFKEKAICPFCQKKILPVPLGQQLCIAFQKNQSALLQYFQEEYPDAF</sequence>
<organism evidence="1 2">
    <name type="scientific">Niallia hominis</name>
    <dbReference type="NCBI Taxonomy" id="3133173"/>
    <lineage>
        <taxon>Bacteria</taxon>
        <taxon>Bacillati</taxon>
        <taxon>Bacillota</taxon>
        <taxon>Bacilli</taxon>
        <taxon>Bacillales</taxon>
        <taxon>Bacillaceae</taxon>
        <taxon>Niallia</taxon>
    </lineage>
</organism>
<comment type="caution">
    <text evidence="1">The sequence shown here is derived from an EMBL/GenBank/DDBJ whole genome shotgun (WGS) entry which is preliminary data.</text>
</comment>
<dbReference type="EMBL" id="JBBMFN010000034">
    <property type="protein sequence ID" value="MEQ2466787.1"/>
    <property type="molecule type" value="Genomic_DNA"/>
</dbReference>
<proteinExistence type="predicted"/>
<dbReference type="Proteomes" id="UP001465426">
    <property type="component" value="Unassembled WGS sequence"/>
</dbReference>
<evidence type="ECO:0000313" key="2">
    <source>
        <dbReference type="Proteomes" id="UP001465426"/>
    </source>
</evidence>
<keyword evidence="2" id="KW-1185">Reference proteome</keyword>